<feature type="non-terminal residue" evidence="2">
    <location>
        <position position="119"/>
    </location>
</feature>
<organism evidence="2 3">
    <name type="scientific">Viridothelium virens</name>
    <name type="common">Speckled blister lichen</name>
    <name type="synonym">Trypethelium virens</name>
    <dbReference type="NCBI Taxonomy" id="1048519"/>
    <lineage>
        <taxon>Eukaryota</taxon>
        <taxon>Fungi</taxon>
        <taxon>Dikarya</taxon>
        <taxon>Ascomycota</taxon>
        <taxon>Pezizomycotina</taxon>
        <taxon>Dothideomycetes</taxon>
        <taxon>Dothideomycetes incertae sedis</taxon>
        <taxon>Trypetheliales</taxon>
        <taxon>Trypetheliaceae</taxon>
        <taxon>Viridothelium</taxon>
    </lineage>
</organism>
<feature type="domain" description="Thioesterase" evidence="1">
    <location>
        <begin position="30"/>
        <end position="115"/>
    </location>
</feature>
<dbReference type="Pfam" id="PF03061">
    <property type="entry name" value="4HBT"/>
    <property type="match status" value="1"/>
</dbReference>
<evidence type="ECO:0000259" key="1">
    <source>
        <dbReference type="Pfam" id="PF03061"/>
    </source>
</evidence>
<dbReference type="Gene3D" id="3.10.129.10">
    <property type="entry name" value="Hotdog Thioesterase"/>
    <property type="match status" value="1"/>
</dbReference>
<accession>A0A6A6HDR6</accession>
<dbReference type="OrthoDB" id="2831072at2759"/>
<dbReference type="EMBL" id="ML991787">
    <property type="protein sequence ID" value="KAF2236132.1"/>
    <property type="molecule type" value="Genomic_DNA"/>
</dbReference>
<dbReference type="SUPFAM" id="SSF54637">
    <property type="entry name" value="Thioesterase/thiol ester dehydrase-isomerase"/>
    <property type="match status" value="1"/>
</dbReference>
<evidence type="ECO:0000313" key="3">
    <source>
        <dbReference type="Proteomes" id="UP000800092"/>
    </source>
</evidence>
<dbReference type="CDD" id="cd03443">
    <property type="entry name" value="PaaI_thioesterase"/>
    <property type="match status" value="1"/>
</dbReference>
<evidence type="ECO:0000313" key="2">
    <source>
        <dbReference type="EMBL" id="KAF2236132.1"/>
    </source>
</evidence>
<reference evidence="2" key="1">
    <citation type="journal article" date="2020" name="Stud. Mycol.">
        <title>101 Dothideomycetes genomes: a test case for predicting lifestyles and emergence of pathogens.</title>
        <authorList>
            <person name="Haridas S."/>
            <person name="Albert R."/>
            <person name="Binder M."/>
            <person name="Bloem J."/>
            <person name="Labutti K."/>
            <person name="Salamov A."/>
            <person name="Andreopoulos B."/>
            <person name="Baker S."/>
            <person name="Barry K."/>
            <person name="Bills G."/>
            <person name="Bluhm B."/>
            <person name="Cannon C."/>
            <person name="Castanera R."/>
            <person name="Culley D."/>
            <person name="Daum C."/>
            <person name="Ezra D."/>
            <person name="Gonzalez J."/>
            <person name="Henrissat B."/>
            <person name="Kuo A."/>
            <person name="Liang C."/>
            <person name="Lipzen A."/>
            <person name="Lutzoni F."/>
            <person name="Magnuson J."/>
            <person name="Mondo S."/>
            <person name="Nolan M."/>
            <person name="Ohm R."/>
            <person name="Pangilinan J."/>
            <person name="Park H.-J."/>
            <person name="Ramirez L."/>
            <person name="Alfaro M."/>
            <person name="Sun H."/>
            <person name="Tritt A."/>
            <person name="Yoshinaga Y."/>
            <person name="Zwiers L.-H."/>
            <person name="Turgeon B."/>
            <person name="Goodwin S."/>
            <person name="Spatafora J."/>
            <person name="Crous P."/>
            <person name="Grigoriev I."/>
        </authorList>
    </citation>
    <scope>NUCLEOTIDE SEQUENCE</scope>
    <source>
        <strain evidence="2">Tuck. ex Michener</strain>
    </source>
</reference>
<protein>
    <recommendedName>
        <fullName evidence="1">Thioesterase domain-containing protein</fullName>
    </recommendedName>
</protein>
<dbReference type="Proteomes" id="UP000800092">
    <property type="component" value="Unassembled WGS sequence"/>
</dbReference>
<keyword evidence="3" id="KW-1185">Reference proteome</keyword>
<dbReference type="AlphaFoldDB" id="A0A6A6HDR6"/>
<proteinExistence type="predicted"/>
<dbReference type="InterPro" id="IPR029069">
    <property type="entry name" value="HotDog_dom_sf"/>
</dbReference>
<dbReference type="InterPro" id="IPR006683">
    <property type="entry name" value="Thioestr_dom"/>
</dbReference>
<sequence>MRRAKIVDASMTGTATMEIYLGHEYSNNIGALHGAGVSLLFDQFTSCAFSPLMPMAGPDYFAHGPPGGVSRALNVTYLRPIPIPGTVRVHCEVIQNGNSVTFSRGSIISPDGKKCYATC</sequence>
<name>A0A6A6HDR6_VIRVR</name>
<gene>
    <name evidence="2" type="ORF">EV356DRAFT_498986</name>
</gene>